<evidence type="ECO:0000313" key="2">
    <source>
        <dbReference type="Proteomes" id="UP000276128"/>
    </source>
</evidence>
<sequence length="50" mass="5672">MKDFSWTYFSKTGDVDAYLLYKQVTGEPGMDAEVAEEDQSNEELFDGLSN</sequence>
<dbReference type="AlphaFoldDB" id="A0A430J9R0"/>
<comment type="caution">
    <text evidence="1">The sequence shown here is derived from an EMBL/GenBank/DDBJ whole genome shotgun (WGS) entry which is preliminary data.</text>
</comment>
<name>A0A430J9R0_9BACL</name>
<evidence type="ECO:0000313" key="1">
    <source>
        <dbReference type="EMBL" id="RTE07726.1"/>
    </source>
</evidence>
<organism evidence="1 2">
    <name type="scientific">Paenibacillus whitsoniae</name>
    <dbReference type="NCBI Taxonomy" id="2496558"/>
    <lineage>
        <taxon>Bacteria</taxon>
        <taxon>Bacillati</taxon>
        <taxon>Bacillota</taxon>
        <taxon>Bacilli</taxon>
        <taxon>Bacillales</taxon>
        <taxon>Paenibacillaceae</taxon>
        <taxon>Paenibacillus</taxon>
    </lineage>
</organism>
<dbReference type="InterPro" id="IPR025617">
    <property type="entry name" value="YqzL"/>
</dbReference>
<dbReference type="OrthoDB" id="1650227at2"/>
<protein>
    <submittedName>
        <fullName evidence="1">YqzL family protein</fullName>
    </submittedName>
</protein>
<dbReference type="EMBL" id="RXHU01000065">
    <property type="protein sequence ID" value="RTE07726.1"/>
    <property type="molecule type" value="Genomic_DNA"/>
</dbReference>
<dbReference type="Pfam" id="PF14006">
    <property type="entry name" value="YqzL"/>
    <property type="match status" value="1"/>
</dbReference>
<gene>
    <name evidence="1" type="ORF">EJQ19_20840</name>
</gene>
<dbReference type="Proteomes" id="UP000276128">
    <property type="component" value="Unassembled WGS sequence"/>
</dbReference>
<accession>A0A430J9R0</accession>
<dbReference type="RefSeq" id="WP_126143170.1">
    <property type="nucleotide sequence ID" value="NZ_RXHU01000065.1"/>
</dbReference>
<proteinExistence type="predicted"/>
<keyword evidence="2" id="KW-1185">Reference proteome</keyword>
<reference evidence="1 2" key="1">
    <citation type="submission" date="2018-12" db="EMBL/GenBank/DDBJ databases">
        <title>Bacillus ochoae sp. nov., Paenibacillus whitsoniae sp. nov., Paenibacillus spiritus sp. nov. Isolated from the Mars Exploration Rover during spacecraft assembly.</title>
        <authorList>
            <person name="Seuylemezian A."/>
            <person name="Vaishampayan P."/>
        </authorList>
    </citation>
    <scope>NUCLEOTIDE SEQUENCE [LARGE SCALE GENOMIC DNA]</scope>
    <source>
        <strain evidence="1 2">MER 54</strain>
    </source>
</reference>